<dbReference type="AlphaFoldDB" id="A0A3M7TJL5"/>
<protein>
    <recommendedName>
        <fullName evidence="3">Glycosyltransferase family 1 protein</fullName>
    </recommendedName>
</protein>
<proteinExistence type="predicted"/>
<reference evidence="1 2" key="1">
    <citation type="submission" date="2018-08" db="EMBL/GenBank/DDBJ databases">
        <title>Chryseobacterium nematophagum: a novel matrix digesting pathogen of nematodes.</title>
        <authorList>
            <person name="Page A."/>
            <person name="Roberts M."/>
            <person name="Felix M.-A."/>
            <person name="Weir W."/>
        </authorList>
    </citation>
    <scope>NUCLEOTIDE SEQUENCE [LARGE SCALE GENOMIC DNA]</scope>
    <source>
        <strain evidence="1 2">JUb129</strain>
    </source>
</reference>
<evidence type="ECO:0000313" key="2">
    <source>
        <dbReference type="Proteomes" id="UP000278775"/>
    </source>
</evidence>
<evidence type="ECO:0008006" key="3">
    <source>
        <dbReference type="Google" id="ProtNLM"/>
    </source>
</evidence>
<accession>A0A3M7TJL5</accession>
<dbReference type="OrthoDB" id="4291430at2"/>
<name>A0A3M7TJL5_9FLAO</name>
<dbReference type="Proteomes" id="UP000278775">
    <property type="component" value="Unassembled WGS sequence"/>
</dbReference>
<dbReference type="RefSeq" id="WP_122637093.1">
    <property type="nucleotide sequence ID" value="NZ_QWIU01000002.1"/>
</dbReference>
<gene>
    <name evidence="1" type="ORF">D1631_14785</name>
</gene>
<comment type="caution">
    <text evidence="1">The sequence shown here is derived from an EMBL/GenBank/DDBJ whole genome shotgun (WGS) entry which is preliminary data.</text>
</comment>
<dbReference type="EMBL" id="QWIU01000002">
    <property type="protein sequence ID" value="RNA63107.1"/>
    <property type="molecule type" value="Genomic_DNA"/>
</dbReference>
<sequence length="349" mass="41508">MRKIAYIEIDTHAEIAQNFMEVMEDSKEFAVDYYLSEKIYKQIRKEKNTIFLSDSSMILDQLKPKKYDLIIIGTVHRYFNTFQVIAQKYHTYIIAHNLNFINTSKMNIMKSICKEDVIFRLKLWWKEGLYYFSKPYHDAKGLLVLDEELASDKYTLLPVFYNRYNEKVIHNKQLHIVIPGSVSQKRRDYEHVFKIIQNITSSSFFTFVFLGKVKGNELMQLQKISTDLPKNIEILYFSERVSQQDFDFWMEKADILWCPIQPQTVFFSQREKYGETKMTGNLGDAIKFGKLAIFPSFYQSKLDFIIPQQDNVIQQFEELKNASFDFQESYRYSIVKEKFEKTVDTLISI</sequence>
<organism evidence="1 2">
    <name type="scientific">Chryseobacterium nematophagum</name>
    <dbReference type="NCBI Taxonomy" id="2305228"/>
    <lineage>
        <taxon>Bacteria</taxon>
        <taxon>Pseudomonadati</taxon>
        <taxon>Bacteroidota</taxon>
        <taxon>Flavobacteriia</taxon>
        <taxon>Flavobacteriales</taxon>
        <taxon>Weeksellaceae</taxon>
        <taxon>Chryseobacterium group</taxon>
        <taxon>Chryseobacterium</taxon>
    </lineage>
</organism>
<evidence type="ECO:0000313" key="1">
    <source>
        <dbReference type="EMBL" id="RNA63107.1"/>
    </source>
</evidence>